<keyword evidence="2" id="KW-1185">Reference proteome</keyword>
<gene>
    <name evidence="1" type="ORF">N8E88_17315</name>
</gene>
<reference evidence="1" key="1">
    <citation type="submission" date="2022-09" db="EMBL/GenBank/DDBJ databases">
        <title>Interaction between co-microsymbionts with complementary sets of symbiotic genes in legume-rhizobium systems.</title>
        <authorList>
            <person name="Safronova V."/>
            <person name="Sazanova A."/>
            <person name="Afonin A."/>
            <person name="Chirak E."/>
        </authorList>
    </citation>
    <scope>NUCLEOTIDE SEQUENCE</scope>
    <source>
        <strain evidence="1">A18/3m</strain>
    </source>
</reference>
<accession>A0ACD4D7L4</accession>
<proteinExistence type="predicted"/>
<name>A0ACD4D7L4_9HYPH</name>
<organism evidence="1 2">
    <name type="scientific">Phyllobacterium zundukense</name>
    <dbReference type="NCBI Taxonomy" id="1867719"/>
    <lineage>
        <taxon>Bacteria</taxon>
        <taxon>Pseudomonadati</taxon>
        <taxon>Pseudomonadota</taxon>
        <taxon>Alphaproteobacteria</taxon>
        <taxon>Hyphomicrobiales</taxon>
        <taxon>Phyllobacteriaceae</taxon>
        <taxon>Phyllobacterium</taxon>
    </lineage>
</organism>
<evidence type="ECO:0000313" key="1">
    <source>
        <dbReference type="EMBL" id="UXN61802.1"/>
    </source>
</evidence>
<dbReference type="Proteomes" id="UP001061991">
    <property type="component" value="Chromosome"/>
</dbReference>
<sequence length="533" mass="60138">MRRFILDRDHRKKHGFYFGMAFSGSTKINPYDHHCLVHLAKTLESAVGFFLCIVVGDKGVTVFSSLYRGKDCFFSDGSDGFILATDPAFLQSLSNNTAAPLNVEYCTNFILNDHTYNGDTAFANVSQIMLGEILTFHRNGLIDRNGITAAIPDCSDIIDIHKHNMQTFVPLFKSVSLMFSGGLDSSTLFFVLDGLGFDFSCLHTTTTEDPNSTEIDEARSVAASRGRDIVELRAKVPSMEKKRFTLCTLDTVTSPYDVDIMELLDGSEKPDNHDPKVNATHSHDLLQLNGHGGEHLFLQNPSRAIGYDAFYYGDVVNAVKEIVKFCTLKKEFVFPVILTTIANLLRIGHPRRSCDQHRSEWCQASSTVPSRRHHLLMGADPRSAKYQHLLGILSVLHSCPRIDSLENISLSPFVLQNMVSYVINLPVSKLYSDTFDRLPIRKALYEYSRNEVAWRRTKRSSSGFLFNVLRRNHDNFNKALCEGTVARTLGIYVSKLNSCISYNAHIALTDDLPALLRMYQLETFIRKPLYRFN</sequence>
<protein>
    <submittedName>
        <fullName evidence="1">Uncharacterized protein</fullName>
    </submittedName>
</protein>
<evidence type="ECO:0000313" key="2">
    <source>
        <dbReference type="Proteomes" id="UP001061991"/>
    </source>
</evidence>
<dbReference type="EMBL" id="CP104973">
    <property type="protein sequence ID" value="UXN61802.1"/>
    <property type="molecule type" value="Genomic_DNA"/>
</dbReference>